<name>A0A061J5X1_TRYRA</name>
<gene>
    <name evidence="1" type="ORF">TRSC58_01427</name>
</gene>
<accession>A0A061J5X1</accession>
<sequence>MSSSKCAAAGKLLAPFCKVACKIERRSATKLSAVDAGIAKAIAEHNANGTDAAVSSTKRYVHEQKQLLHYRIVRFFDECRYLASGEYFRTYNFASFIWDIRFLTKFLLLFILGTLFGRQSIFPPIDPNSPLALALETKVNPNY</sequence>
<protein>
    <submittedName>
        <fullName evidence="1">Uncharacterized protein</fullName>
    </submittedName>
</protein>
<dbReference type="Proteomes" id="UP000031737">
    <property type="component" value="Unassembled WGS sequence"/>
</dbReference>
<dbReference type="OrthoDB" id="269730at2759"/>
<dbReference type="PANTHER" id="PTHR40736:SF2">
    <property type="match status" value="1"/>
</dbReference>
<evidence type="ECO:0000313" key="2">
    <source>
        <dbReference type="Proteomes" id="UP000031737"/>
    </source>
</evidence>
<dbReference type="AlphaFoldDB" id="A0A061J5X1"/>
<comment type="caution">
    <text evidence="1">The sequence shown here is derived from an EMBL/GenBank/DDBJ whole genome shotgun (WGS) entry which is preliminary data.</text>
</comment>
<organism evidence="1 2">
    <name type="scientific">Trypanosoma rangeli SC58</name>
    <dbReference type="NCBI Taxonomy" id="429131"/>
    <lineage>
        <taxon>Eukaryota</taxon>
        <taxon>Discoba</taxon>
        <taxon>Euglenozoa</taxon>
        <taxon>Kinetoplastea</taxon>
        <taxon>Metakinetoplastina</taxon>
        <taxon>Trypanosomatida</taxon>
        <taxon>Trypanosomatidae</taxon>
        <taxon>Trypanosoma</taxon>
        <taxon>Herpetosoma</taxon>
    </lineage>
</organism>
<dbReference type="EMBL" id="AUPL01001427">
    <property type="protein sequence ID" value="ESL10833.1"/>
    <property type="molecule type" value="Genomic_DNA"/>
</dbReference>
<evidence type="ECO:0000313" key="1">
    <source>
        <dbReference type="EMBL" id="ESL10833.1"/>
    </source>
</evidence>
<proteinExistence type="predicted"/>
<keyword evidence="2" id="KW-1185">Reference proteome</keyword>
<reference evidence="1 2" key="1">
    <citation type="submission" date="2013-07" db="EMBL/GenBank/DDBJ databases">
        <authorList>
            <person name="Stoco P.H."/>
            <person name="Wagner G."/>
            <person name="Gerber A."/>
            <person name="Zaha A."/>
            <person name="Thompson C."/>
            <person name="Bartholomeu D.C."/>
            <person name="Luckemeyer D.D."/>
            <person name="Bahia D."/>
            <person name="Loreto E."/>
            <person name="Prestes E.B."/>
            <person name="Lima F.M."/>
            <person name="Rodrigues-Luiz G."/>
            <person name="Vallejo G.A."/>
            <person name="Filho J.F."/>
            <person name="Monteiro K.M."/>
            <person name="Tyler K.M."/>
            <person name="de Almeida L.G."/>
            <person name="Ortiz M.F."/>
            <person name="Siervo M.A."/>
            <person name="de Moraes M.H."/>
            <person name="Cunha O.L."/>
            <person name="Mendonca-Neto R."/>
            <person name="Silva R."/>
            <person name="Teixeira S.M."/>
            <person name="Murta S.M."/>
            <person name="Sincero T.C."/>
            <person name="Mendes T.A."/>
            <person name="Urmenyi T.P."/>
            <person name="Silva V.G."/>
            <person name="da Rocha W.D."/>
            <person name="Andersson B."/>
            <person name="Romanha A.J."/>
            <person name="Steindel M."/>
            <person name="de Vasconcelos A.T."/>
            <person name="Grisard E.C."/>
        </authorList>
    </citation>
    <scope>NUCLEOTIDE SEQUENCE [LARGE SCALE GENOMIC DNA]</scope>
    <source>
        <strain evidence="1 2">SC58</strain>
    </source>
</reference>
<dbReference type="PANTHER" id="PTHR40736">
    <property type="match status" value="1"/>
</dbReference>
<dbReference type="VEuPathDB" id="TriTrypDB:TRSC58_01427"/>